<sequence>MSEEYPFRPAVVATAVRPPAFDELYAEARLRRRRRQALIAGVFVIVVLAAIALPLAPRGGQVIPAVPPTADAPRVSRVLALSTSTVVAVSYRECDSALAVTTDGGRTWSDWRFTPPPATCTGPRSPGPIEILPLDEHTFLLTREDEQPGGTFQRHQDLSVDGGRTWRPLAETARDVTALPATATVVDCGANQCFGHGNDIFAIDPSAGTVYRLTARPGGLAITGYTAAGGVLWAVLNSGQALAWSTDRGANWHVEPTPEMHGAEGVFAADADHAWLLYLTDDGKPPHIRYTTDGGRGWQDTVTNLPAAVIDAVPLTGTADGALLSGGWVSRDGGATFTALPIPPGPDTPVFSAGRGVMVVQSGAKAYLTGDGDRWVTVPLP</sequence>
<evidence type="ECO:0000256" key="1">
    <source>
        <dbReference type="SAM" id="Phobius"/>
    </source>
</evidence>
<feature type="transmembrane region" description="Helical" evidence="1">
    <location>
        <begin position="37"/>
        <end position="56"/>
    </location>
</feature>
<evidence type="ECO:0008006" key="4">
    <source>
        <dbReference type="Google" id="ProtNLM"/>
    </source>
</evidence>
<dbReference type="EMBL" id="BSFP01000167">
    <property type="protein sequence ID" value="GLL08634.1"/>
    <property type="molecule type" value="Genomic_DNA"/>
</dbReference>
<dbReference type="Proteomes" id="UP001143480">
    <property type="component" value="Unassembled WGS sequence"/>
</dbReference>
<reference evidence="2" key="2">
    <citation type="submission" date="2023-01" db="EMBL/GenBank/DDBJ databases">
        <authorList>
            <person name="Sun Q."/>
            <person name="Evtushenko L."/>
        </authorList>
    </citation>
    <scope>NUCLEOTIDE SEQUENCE</scope>
    <source>
        <strain evidence="2">VKM Ac-1321</strain>
    </source>
</reference>
<dbReference type="Gene3D" id="2.130.10.10">
    <property type="entry name" value="YVTN repeat-like/Quinoprotein amine dehydrogenase"/>
    <property type="match status" value="1"/>
</dbReference>
<keyword evidence="1" id="KW-0472">Membrane</keyword>
<evidence type="ECO:0000313" key="2">
    <source>
        <dbReference type="EMBL" id="GLL08634.1"/>
    </source>
</evidence>
<accession>A0A9W6L075</accession>
<gene>
    <name evidence="2" type="ORF">GCM10017581_104010</name>
</gene>
<dbReference type="SUPFAM" id="SSF110296">
    <property type="entry name" value="Oligoxyloglucan reducing end-specific cellobiohydrolase"/>
    <property type="match status" value="1"/>
</dbReference>
<keyword evidence="1" id="KW-0812">Transmembrane</keyword>
<keyword evidence="1" id="KW-1133">Transmembrane helix</keyword>
<evidence type="ECO:0000313" key="3">
    <source>
        <dbReference type="Proteomes" id="UP001143480"/>
    </source>
</evidence>
<dbReference type="RefSeq" id="WP_261965351.1">
    <property type="nucleotide sequence ID" value="NZ_BAAAXA010000001.1"/>
</dbReference>
<proteinExistence type="predicted"/>
<reference evidence="2" key="1">
    <citation type="journal article" date="2014" name="Int. J. Syst. Evol. Microbiol.">
        <title>Complete genome sequence of Corynebacterium casei LMG S-19264T (=DSM 44701T), isolated from a smear-ripened cheese.</title>
        <authorList>
            <consortium name="US DOE Joint Genome Institute (JGI-PGF)"/>
            <person name="Walter F."/>
            <person name="Albersmeier A."/>
            <person name="Kalinowski J."/>
            <person name="Ruckert C."/>
        </authorList>
    </citation>
    <scope>NUCLEOTIDE SEQUENCE</scope>
    <source>
        <strain evidence="2">VKM Ac-1321</strain>
    </source>
</reference>
<dbReference type="AlphaFoldDB" id="A0A9W6L075"/>
<dbReference type="Gene3D" id="2.120.10.10">
    <property type="match status" value="1"/>
</dbReference>
<keyword evidence="3" id="KW-1185">Reference proteome</keyword>
<dbReference type="InterPro" id="IPR015943">
    <property type="entry name" value="WD40/YVTN_repeat-like_dom_sf"/>
</dbReference>
<name>A0A9W6L075_9ACTN</name>
<protein>
    <recommendedName>
        <fullName evidence="4">BNR/Asp-box repeat protein</fullName>
    </recommendedName>
</protein>
<dbReference type="CDD" id="cd15482">
    <property type="entry name" value="Sialidase_non-viral"/>
    <property type="match status" value="1"/>
</dbReference>
<organism evidence="2 3">
    <name type="scientific">Dactylosporangium matsuzakiense</name>
    <dbReference type="NCBI Taxonomy" id="53360"/>
    <lineage>
        <taxon>Bacteria</taxon>
        <taxon>Bacillati</taxon>
        <taxon>Actinomycetota</taxon>
        <taxon>Actinomycetes</taxon>
        <taxon>Micromonosporales</taxon>
        <taxon>Micromonosporaceae</taxon>
        <taxon>Dactylosporangium</taxon>
    </lineage>
</organism>
<comment type="caution">
    <text evidence="2">The sequence shown here is derived from an EMBL/GenBank/DDBJ whole genome shotgun (WGS) entry which is preliminary data.</text>
</comment>